<dbReference type="PANTHER" id="PTHR42754:SF1">
    <property type="entry name" value="LIPOPROTEIN"/>
    <property type="match status" value="1"/>
</dbReference>
<evidence type="ECO:0000313" key="4">
    <source>
        <dbReference type="Proteomes" id="UP000007463"/>
    </source>
</evidence>
<sequence length="521" mass="56637" precursor="true">MKNSLLFFLIISNISFSQNFATPEQYHYGTSGWDNPDQTIKCQDNGFLLISSSAGNDHDKSQASFGGDDIWVVRLNADKTIRWEKTFGGDQDDKPKYIVELASGNILILADSYSGVSGNKTSVNYGDKDYWVLKLSSAGNKIWEKSFGTSMAEVPSTILEISDTNYVIIGGSQGGVSGSKTEASFGGTDIWAIGIDSTGTELWQKTYGGNSVDSPMDRLSIKLQNSNVLILSNSLSGVSGNKNTPNYGSNDGWVLEISSMNGQIIEENNFGGADIDYLFQGLQLDGDIYLVGSSRSEVSGNKQSALHGTTDAWLLKLDQNLNIVSDQSFGGTNASSFKGISKTDFGMVVYGVARNDGNPWVAGTVKGAYDAWFVGFDSLGDYQWDFIFGTNTSIDIVNGFFENSHNNYTFSYSTTSPGNDGDLTISSYGSYDLYLIDLTTDLAVLGNSKEEFVVYPNPVVNSLSISGAKELSFYEITDLNGKIVSRGNYSGVIDCSPFNQGFYTLRITSSDQVFVKKFVKQ</sequence>
<evidence type="ECO:0000259" key="2">
    <source>
        <dbReference type="Pfam" id="PF18962"/>
    </source>
</evidence>
<dbReference type="InterPro" id="IPR026444">
    <property type="entry name" value="Secre_tail"/>
</dbReference>
<dbReference type="HOGENOM" id="CLU_035227_0_0_10"/>
<dbReference type="eggNOG" id="COG3291">
    <property type="taxonomic scope" value="Bacteria"/>
</dbReference>
<gene>
    <name evidence="3" type="ordered locus">Fluta_0621</name>
</gene>
<dbReference type="STRING" id="755732.Fluta_0621"/>
<name>F2IGL9_FLUTR</name>
<feature type="domain" description="Secretion system C-terminal sorting" evidence="2">
    <location>
        <begin position="454"/>
        <end position="519"/>
    </location>
</feature>
<accession>F2IGL9</accession>
<evidence type="ECO:0000313" key="3">
    <source>
        <dbReference type="EMBL" id="AEA42625.1"/>
    </source>
</evidence>
<dbReference type="Pfam" id="PF18962">
    <property type="entry name" value="Por_Secre_tail"/>
    <property type="match status" value="1"/>
</dbReference>
<dbReference type="KEGG" id="fte:Fluta_0621"/>
<organism evidence="3 4">
    <name type="scientific">Fluviicola taffensis (strain DSM 16823 / NCIMB 13979 / RW262)</name>
    <dbReference type="NCBI Taxonomy" id="755732"/>
    <lineage>
        <taxon>Bacteria</taxon>
        <taxon>Pseudomonadati</taxon>
        <taxon>Bacteroidota</taxon>
        <taxon>Flavobacteriia</taxon>
        <taxon>Flavobacteriales</taxon>
        <taxon>Crocinitomicaceae</taxon>
        <taxon>Fluviicola</taxon>
    </lineage>
</organism>
<reference evidence="3 4" key="1">
    <citation type="journal article" date="2011" name="Stand. Genomic Sci.">
        <title>Complete genome sequence of the gliding freshwater bacterium Fluviicola taffensis type strain (RW262).</title>
        <authorList>
            <person name="Woyke T."/>
            <person name="Chertkov O."/>
            <person name="Lapidus A."/>
            <person name="Nolan M."/>
            <person name="Lucas S."/>
            <person name="Del Rio T.G."/>
            <person name="Tice H."/>
            <person name="Cheng J.F."/>
            <person name="Tapia R."/>
            <person name="Han C."/>
            <person name="Goodwin L."/>
            <person name="Pitluck S."/>
            <person name="Liolios K."/>
            <person name="Pagani I."/>
            <person name="Ivanova N."/>
            <person name="Huntemann M."/>
            <person name="Mavromatis K."/>
            <person name="Mikhailova N."/>
            <person name="Pati A."/>
            <person name="Chen A."/>
            <person name="Palaniappan K."/>
            <person name="Land M."/>
            <person name="Hauser L."/>
            <person name="Brambilla E.M."/>
            <person name="Rohde M."/>
            <person name="Mwirichia R."/>
            <person name="Sikorski J."/>
            <person name="Tindall B.J."/>
            <person name="Goker M."/>
            <person name="Bristow J."/>
            <person name="Eisen J.A."/>
            <person name="Markowitz V."/>
            <person name="Hugenholtz P."/>
            <person name="Klenk H.P."/>
            <person name="Kyrpides N.C."/>
        </authorList>
    </citation>
    <scope>NUCLEOTIDE SEQUENCE [LARGE SCALE GENOMIC DNA]</scope>
    <source>
        <strain evidence="4">DSM 16823 / RW262 / RW262</strain>
    </source>
</reference>
<reference evidence="4" key="2">
    <citation type="submission" date="2011-02" db="EMBL/GenBank/DDBJ databases">
        <title>The complete genome of Fluviicola taffensis DSM 16823.</title>
        <authorList>
            <consortium name="US DOE Joint Genome Institute (JGI-PGF)"/>
            <person name="Lucas S."/>
            <person name="Copeland A."/>
            <person name="Lapidus A."/>
            <person name="Bruce D."/>
            <person name="Goodwin L."/>
            <person name="Pitluck S."/>
            <person name="Kyrpides N."/>
            <person name="Mavromatis K."/>
            <person name="Ivanova N."/>
            <person name="Mikhailova N."/>
            <person name="Pagani I."/>
            <person name="Chertkov O."/>
            <person name="Detter J.C."/>
            <person name="Han C."/>
            <person name="Tapia R."/>
            <person name="Land M."/>
            <person name="Hauser L."/>
            <person name="Markowitz V."/>
            <person name="Cheng J.-F."/>
            <person name="Hugenholtz P."/>
            <person name="Woyke T."/>
            <person name="Wu D."/>
            <person name="Tindall B."/>
            <person name="Pomrenke H.G."/>
            <person name="Brambilla E."/>
            <person name="Klenk H.-P."/>
            <person name="Eisen J.A."/>
        </authorList>
    </citation>
    <scope>NUCLEOTIDE SEQUENCE [LARGE SCALE GENOMIC DNA]</scope>
    <source>
        <strain evidence="4">DSM 16823 / RW262 / RW262</strain>
    </source>
</reference>
<dbReference type="RefSeq" id="WP_013685397.1">
    <property type="nucleotide sequence ID" value="NC_015321.1"/>
</dbReference>
<dbReference type="PANTHER" id="PTHR42754">
    <property type="entry name" value="ENDOGLUCANASE"/>
    <property type="match status" value="1"/>
</dbReference>
<protein>
    <recommendedName>
        <fullName evidence="2">Secretion system C-terminal sorting domain-containing protein</fullName>
    </recommendedName>
</protein>
<dbReference type="Proteomes" id="UP000007463">
    <property type="component" value="Chromosome"/>
</dbReference>
<dbReference type="EMBL" id="CP002542">
    <property type="protein sequence ID" value="AEA42625.1"/>
    <property type="molecule type" value="Genomic_DNA"/>
</dbReference>
<keyword evidence="4" id="KW-1185">Reference proteome</keyword>
<evidence type="ECO:0000256" key="1">
    <source>
        <dbReference type="ARBA" id="ARBA00022729"/>
    </source>
</evidence>
<dbReference type="NCBIfam" id="TIGR04183">
    <property type="entry name" value="Por_Secre_tail"/>
    <property type="match status" value="1"/>
</dbReference>
<dbReference type="OrthoDB" id="9811934at2"/>
<dbReference type="AlphaFoldDB" id="F2IGL9"/>
<proteinExistence type="predicted"/>
<keyword evidence="1" id="KW-0732">Signal</keyword>